<sequence length="657" mass="74618">MKNPEGAVEAGAGPQSPGYDPAPPAYTAADNGEGQSNAPNDANLTPEALAALNSAFSSLSLPSAAADISPDSCLAHLKLLYAFQGLKEDIGYMDGLWQIFDSRAEIDTFQYEKEAAAEQAGPQDRVIKNLAWLREKRWAVFVARAANRYEAWWDSFVGDPLTEADMESDDQSKYSGFTEGKAPFPFDSSMLPPLDVLLVWHAHMLNPRAYLEDCLRRGLKGLWHMGMPWSLVNAAIDTSFNYKVSEECRKDWERRTGRKWANIDDFPDKSLKCPICSKTHKVPWTTCGVPEDYKYLPPKLDGHGFGDANLRVQCSGCGRVIDRHMLEVAKFVKDLHALLVHERPMPGTVLSLTTGLPERIKGKSHGTAAAKSFPRTFPNRLLKIHLRSRVLELLDQSYDKQPSMEDVRQAIEDTVRTSNYRVLQKIDGHSTLKAGGYKLSPEARKHLRKMMSRYWDNIYPFSLELAGAVHRQEIFTEKMYKSGRADLCPPDASAHISAHNSVRLQDVSPKEDRIRQLWLLGVQQRVDEQYKKAQKRAEKKGQKLPPKDEYYHNYWGYPYMMYGPWVRTLLPGHGCPLKRVCGWNLRWRRSSRSLCRGDRGWLRRRWKREFFLEYSCTWCNTTLTAMILSVVLEVVEEAAAAVEAVAAAVEEEEEVEE</sequence>
<dbReference type="PANTHER" id="PTHR34365">
    <property type="entry name" value="ENOLASE (DUF1399)"/>
    <property type="match status" value="1"/>
</dbReference>
<comment type="caution">
    <text evidence="2">The sequence shown here is derived from an EMBL/GenBank/DDBJ whole genome shotgun (WGS) entry which is preliminary data.</text>
</comment>
<reference evidence="2 3" key="1">
    <citation type="submission" date="2024-02" db="EMBL/GenBank/DDBJ databases">
        <title>De novo assembly and annotation of 12 fungi associated with fruit tree decline syndrome in Ontario, Canada.</title>
        <authorList>
            <person name="Sulman M."/>
            <person name="Ellouze W."/>
            <person name="Ilyukhin E."/>
        </authorList>
    </citation>
    <scope>NUCLEOTIDE SEQUENCE [LARGE SCALE GENOMIC DNA]</scope>
    <source>
        <strain evidence="2 3">M11/M66-122</strain>
    </source>
</reference>
<protein>
    <submittedName>
        <fullName evidence="2">Uncharacterized protein</fullName>
    </submittedName>
</protein>
<accession>A0AAN9V105</accession>
<dbReference type="AlphaFoldDB" id="A0AAN9V105"/>
<organism evidence="2 3">
    <name type="scientific">Diatrype stigma</name>
    <dbReference type="NCBI Taxonomy" id="117547"/>
    <lineage>
        <taxon>Eukaryota</taxon>
        <taxon>Fungi</taxon>
        <taxon>Dikarya</taxon>
        <taxon>Ascomycota</taxon>
        <taxon>Pezizomycotina</taxon>
        <taxon>Sordariomycetes</taxon>
        <taxon>Xylariomycetidae</taxon>
        <taxon>Xylariales</taxon>
        <taxon>Diatrypaceae</taxon>
        <taxon>Diatrype</taxon>
    </lineage>
</organism>
<dbReference type="InterPro" id="IPR009836">
    <property type="entry name" value="GRDP-like"/>
</dbReference>
<evidence type="ECO:0000256" key="1">
    <source>
        <dbReference type="SAM" id="MobiDB-lite"/>
    </source>
</evidence>
<dbReference type="Proteomes" id="UP001320420">
    <property type="component" value="Unassembled WGS sequence"/>
</dbReference>
<evidence type="ECO:0000313" key="2">
    <source>
        <dbReference type="EMBL" id="KAK7757017.1"/>
    </source>
</evidence>
<dbReference type="PANTHER" id="PTHR34365:SF7">
    <property type="entry name" value="GLYCINE-RICH DOMAIN-CONTAINING PROTEIN 1"/>
    <property type="match status" value="1"/>
</dbReference>
<feature type="compositionally biased region" description="Polar residues" evidence="1">
    <location>
        <begin position="33"/>
        <end position="43"/>
    </location>
</feature>
<proteinExistence type="predicted"/>
<evidence type="ECO:0000313" key="3">
    <source>
        <dbReference type="Proteomes" id="UP001320420"/>
    </source>
</evidence>
<gene>
    <name evidence="2" type="ORF">SLS62_001033</name>
</gene>
<dbReference type="EMBL" id="JAKJXP020000004">
    <property type="protein sequence ID" value="KAK7757017.1"/>
    <property type="molecule type" value="Genomic_DNA"/>
</dbReference>
<feature type="region of interest" description="Disordered" evidence="1">
    <location>
        <begin position="1"/>
        <end position="43"/>
    </location>
</feature>
<name>A0AAN9V105_9PEZI</name>
<keyword evidence="3" id="KW-1185">Reference proteome</keyword>